<evidence type="ECO:0000313" key="3">
    <source>
        <dbReference type="Proteomes" id="UP000010471"/>
    </source>
</evidence>
<dbReference type="KEGG" id="mic:Mic7113_0764"/>
<proteinExistence type="predicted"/>
<name>K9W8G2_9CYAN</name>
<gene>
    <name evidence="2" type="ORF">Mic7113_0764</name>
</gene>
<dbReference type="AlphaFoldDB" id="K9W8G2"/>
<dbReference type="SUPFAM" id="SSF52980">
    <property type="entry name" value="Restriction endonuclease-like"/>
    <property type="match status" value="1"/>
</dbReference>
<reference evidence="2 3" key="1">
    <citation type="submission" date="2012-06" db="EMBL/GenBank/DDBJ databases">
        <title>Finished chromosome of genome of Microcoleus sp. PCC 7113.</title>
        <authorList>
            <consortium name="US DOE Joint Genome Institute"/>
            <person name="Gugger M."/>
            <person name="Coursin T."/>
            <person name="Rippka R."/>
            <person name="Tandeau De Marsac N."/>
            <person name="Huntemann M."/>
            <person name="Wei C.-L."/>
            <person name="Han J."/>
            <person name="Detter J.C."/>
            <person name="Han C."/>
            <person name="Tapia R."/>
            <person name="Chen A."/>
            <person name="Kyrpides N."/>
            <person name="Mavromatis K."/>
            <person name="Markowitz V."/>
            <person name="Szeto E."/>
            <person name="Ivanova N."/>
            <person name="Pagani I."/>
            <person name="Pati A."/>
            <person name="Goodwin L."/>
            <person name="Nordberg H.P."/>
            <person name="Cantor M.N."/>
            <person name="Hua S.X."/>
            <person name="Woyke T."/>
            <person name="Kerfeld C.A."/>
        </authorList>
    </citation>
    <scope>NUCLEOTIDE SEQUENCE [LARGE SCALE GENOMIC DNA]</scope>
    <source>
        <strain evidence="2 3">PCC 7113</strain>
    </source>
</reference>
<dbReference type="OrthoDB" id="455378at2"/>
<dbReference type="STRING" id="1173027.Mic7113_0764"/>
<dbReference type="InterPro" id="IPR011335">
    <property type="entry name" value="Restrct_endonuc-II-like"/>
</dbReference>
<dbReference type="HOGENOM" id="CLU_1630492_0_0_3"/>
<dbReference type="PANTHER" id="PTHR34107:SF4">
    <property type="entry name" value="SLL1222 PROTEIN"/>
    <property type="match status" value="1"/>
</dbReference>
<dbReference type="eggNOG" id="COG4636">
    <property type="taxonomic scope" value="Bacteria"/>
</dbReference>
<dbReference type="EMBL" id="CP003630">
    <property type="protein sequence ID" value="AFZ16675.1"/>
    <property type="molecule type" value="Genomic_DNA"/>
</dbReference>
<dbReference type="Gene3D" id="3.90.1570.10">
    <property type="entry name" value="tt1808, chain A"/>
    <property type="match status" value="1"/>
</dbReference>
<protein>
    <recommendedName>
        <fullName evidence="1">Putative restriction endonuclease domain-containing protein</fullName>
    </recommendedName>
</protein>
<dbReference type="PATRIC" id="fig|1173027.3.peg.839"/>
<dbReference type="Pfam" id="PF05685">
    <property type="entry name" value="Uma2"/>
    <property type="match status" value="1"/>
</dbReference>
<dbReference type="Proteomes" id="UP000010471">
    <property type="component" value="Chromosome"/>
</dbReference>
<dbReference type="InterPro" id="IPR008538">
    <property type="entry name" value="Uma2"/>
</dbReference>
<dbReference type="InterPro" id="IPR012296">
    <property type="entry name" value="Nuclease_put_TT1808"/>
</dbReference>
<evidence type="ECO:0000259" key="1">
    <source>
        <dbReference type="Pfam" id="PF05685"/>
    </source>
</evidence>
<keyword evidence="3" id="KW-1185">Reference proteome</keyword>
<dbReference type="CDD" id="cd06260">
    <property type="entry name" value="DUF820-like"/>
    <property type="match status" value="1"/>
</dbReference>
<accession>K9W8G2</accession>
<sequence>MEAPATATIKDLYHVPENGKAEIVHGEIVLMPPTGDEPGYAGDEIFVSLRDYSKRTQRGRAVGDNKGFRVNLPHRKSFSPDAAFYTGPRTGMKFFDGTPLFAVEVRSEGDYGPKAEKDMAAKRADYFAAGTLVVWDVDLLSEDVVRVYRASAPDNPTIYRRGEIAEAEPAVPGWTMPVDDLFDE</sequence>
<evidence type="ECO:0000313" key="2">
    <source>
        <dbReference type="EMBL" id="AFZ16675.1"/>
    </source>
</evidence>
<dbReference type="RefSeq" id="WP_015180838.1">
    <property type="nucleotide sequence ID" value="NC_019738.1"/>
</dbReference>
<feature type="domain" description="Putative restriction endonuclease" evidence="1">
    <location>
        <begin position="15"/>
        <end position="178"/>
    </location>
</feature>
<organism evidence="2 3">
    <name type="scientific">Allocoleopsis franciscana PCC 7113</name>
    <dbReference type="NCBI Taxonomy" id="1173027"/>
    <lineage>
        <taxon>Bacteria</taxon>
        <taxon>Bacillati</taxon>
        <taxon>Cyanobacteriota</taxon>
        <taxon>Cyanophyceae</taxon>
        <taxon>Coleofasciculales</taxon>
        <taxon>Coleofasciculaceae</taxon>
        <taxon>Allocoleopsis</taxon>
        <taxon>Allocoleopsis franciscana</taxon>
    </lineage>
</organism>
<dbReference type="PANTHER" id="PTHR34107">
    <property type="entry name" value="SLL0198 PROTEIN-RELATED"/>
    <property type="match status" value="1"/>
</dbReference>